<evidence type="ECO:0000313" key="10">
    <source>
        <dbReference type="EMBL" id="GJJ13371.1"/>
    </source>
</evidence>
<dbReference type="SUPFAM" id="SSF49482">
    <property type="entry name" value="Aromatic compound dioxygenase"/>
    <property type="match status" value="1"/>
</dbReference>
<name>A0AAV5ALQ7_9AGAM</name>
<comment type="cofactor">
    <cofactor evidence="1">
        <name>Fe(3+)</name>
        <dbReference type="ChEBI" id="CHEBI:29034"/>
    </cofactor>
</comment>
<keyword evidence="3" id="KW-0479">Metal-binding</keyword>
<dbReference type="AlphaFoldDB" id="A0AAV5ALQ7"/>
<evidence type="ECO:0000256" key="1">
    <source>
        <dbReference type="ARBA" id="ARBA00001965"/>
    </source>
</evidence>
<feature type="region of interest" description="Disordered" evidence="7">
    <location>
        <begin position="1"/>
        <end position="23"/>
    </location>
</feature>
<comment type="caution">
    <text evidence="10">The sequence shown here is derived from an EMBL/GenBank/DDBJ whole genome shotgun (WGS) entry which is preliminary data.</text>
</comment>
<dbReference type="InterPro" id="IPR007535">
    <property type="entry name" value="Catechol_dOase_N"/>
</dbReference>
<dbReference type="Proteomes" id="UP001050691">
    <property type="component" value="Unassembled WGS sequence"/>
</dbReference>
<keyword evidence="5" id="KW-0560">Oxidoreductase</keyword>
<dbReference type="Pfam" id="PF04444">
    <property type="entry name" value="Dioxygenase_N"/>
    <property type="match status" value="1"/>
</dbReference>
<sequence length="331" mass="36969">MSTPGEVKKAISNPFGPPKEPLPLPENDEILTKNALKVFDETPNPRHKFIFQNLVRHLHAFVKETDISTEEWMATIQFLTETGQKCTSIRQEFILLSDVLGVSALVDAINNPSVAGATETSVFGPFYTEDAHDVPFGESIASEGKGDYMLVKGRVLDVQGQPVPNATIETWETDGFGFYDTQYVNREVPDCRGRLQSDKDGYYQYRAIVPVSYPIPGDGPVGKMLELVHRHNNRPAHLHVMIEAPGYHKLITAVYPEGDPYVTSDTVFGVKKSLVVKLDILESDEEIKKYGFKHGPVKVLNQDFILLTEQQAAEARSKVTEANILKDTTFF</sequence>
<proteinExistence type="inferred from homology"/>
<dbReference type="InterPro" id="IPR050770">
    <property type="entry name" value="Intradiol_RC_Dioxygenase"/>
</dbReference>
<evidence type="ECO:0000256" key="6">
    <source>
        <dbReference type="ARBA" id="ARBA00023004"/>
    </source>
</evidence>
<dbReference type="PANTHER" id="PTHR33711:SF7">
    <property type="entry name" value="INTRADIOL RING-CLEAVAGE DIOXYGENASES DOMAIN-CONTAINING PROTEIN-RELATED"/>
    <property type="match status" value="1"/>
</dbReference>
<evidence type="ECO:0000259" key="8">
    <source>
        <dbReference type="Pfam" id="PF00775"/>
    </source>
</evidence>
<evidence type="ECO:0000256" key="2">
    <source>
        <dbReference type="ARBA" id="ARBA00007825"/>
    </source>
</evidence>
<dbReference type="InterPro" id="IPR000627">
    <property type="entry name" value="Intradiol_dOase_C"/>
</dbReference>
<keyword evidence="11" id="KW-1185">Reference proteome</keyword>
<feature type="domain" description="Intradiol ring-cleavage dioxygenases" evidence="8">
    <location>
        <begin position="142"/>
        <end position="292"/>
    </location>
</feature>
<dbReference type="GO" id="GO:0008199">
    <property type="term" value="F:ferric iron binding"/>
    <property type="evidence" value="ECO:0007669"/>
    <property type="project" value="InterPro"/>
</dbReference>
<organism evidence="10 11">
    <name type="scientific">Clathrus columnatus</name>
    <dbReference type="NCBI Taxonomy" id="1419009"/>
    <lineage>
        <taxon>Eukaryota</taxon>
        <taxon>Fungi</taxon>
        <taxon>Dikarya</taxon>
        <taxon>Basidiomycota</taxon>
        <taxon>Agaricomycotina</taxon>
        <taxon>Agaricomycetes</taxon>
        <taxon>Phallomycetidae</taxon>
        <taxon>Phallales</taxon>
        <taxon>Clathraceae</taxon>
        <taxon>Clathrus</taxon>
    </lineage>
</organism>
<dbReference type="InterPro" id="IPR015889">
    <property type="entry name" value="Intradiol_dOase_core"/>
</dbReference>
<dbReference type="Gene3D" id="2.60.130.10">
    <property type="entry name" value="Aromatic compound dioxygenase"/>
    <property type="match status" value="1"/>
</dbReference>
<dbReference type="PANTHER" id="PTHR33711">
    <property type="entry name" value="DIOXYGENASE, PUTATIVE (AFU_ORTHOLOGUE AFUA_2G02910)-RELATED"/>
    <property type="match status" value="1"/>
</dbReference>
<dbReference type="EMBL" id="BPWL01000008">
    <property type="protein sequence ID" value="GJJ13371.1"/>
    <property type="molecule type" value="Genomic_DNA"/>
</dbReference>
<evidence type="ECO:0000256" key="3">
    <source>
        <dbReference type="ARBA" id="ARBA00022723"/>
    </source>
</evidence>
<protein>
    <submittedName>
        <fullName evidence="10">Uncharacterized protein</fullName>
    </submittedName>
</protein>
<feature type="domain" description="Catechol dioxygenase N-terminal" evidence="9">
    <location>
        <begin position="44"/>
        <end position="118"/>
    </location>
</feature>
<keyword evidence="6" id="KW-0408">Iron</keyword>
<dbReference type="GO" id="GO:0018576">
    <property type="term" value="F:catechol 1,2-dioxygenase activity"/>
    <property type="evidence" value="ECO:0007669"/>
    <property type="project" value="InterPro"/>
</dbReference>
<evidence type="ECO:0000313" key="11">
    <source>
        <dbReference type="Proteomes" id="UP001050691"/>
    </source>
</evidence>
<gene>
    <name evidence="10" type="ORF">Clacol_007623</name>
</gene>
<comment type="similarity">
    <text evidence="2">Belongs to the intradiol ring-cleavage dioxygenase family.</text>
</comment>
<evidence type="ECO:0000256" key="5">
    <source>
        <dbReference type="ARBA" id="ARBA00023002"/>
    </source>
</evidence>
<dbReference type="Pfam" id="PF00775">
    <property type="entry name" value="Dioxygenase_C"/>
    <property type="match status" value="1"/>
</dbReference>
<reference evidence="10" key="1">
    <citation type="submission" date="2021-10" db="EMBL/GenBank/DDBJ databases">
        <title>De novo Genome Assembly of Clathrus columnatus (Basidiomycota, Fungi) Using Illumina and Nanopore Sequence Data.</title>
        <authorList>
            <person name="Ogiso-Tanaka E."/>
            <person name="Itagaki H."/>
            <person name="Hosoya T."/>
            <person name="Hosaka K."/>
        </authorList>
    </citation>
    <scope>NUCLEOTIDE SEQUENCE</scope>
    <source>
        <strain evidence="10">MO-923</strain>
    </source>
</reference>
<keyword evidence="4" id="KW-0223">Dioxygenase</keyword>
<dbReference type="GO" id="GO:0009712">
    <property type="term" value="P:catechol-containing compound metabolic process"/>
    <property type="evidence" value="ECO:0007669"/>
    <property type="project" value="InterPro"/>
</dbReference>
<evidence type="ECO:0000256" key="4">
    <source>
        <dbReference type="ARBA" id="ARBA00022964"/>
    </source>
</evidence>
<evidence type="ECO:0000259" key="9">
    <source>
        <dbReference type="Pfam" id="PF04444"/>
    </source>
</evidence>
<accession>A0AAV5ALQ7</accession>
<evidence type="ECO:0000256" key="7">
    <source>
        <dbReference type="SAM" id="MobiDB-lite"/>
    </source>
</evidence>